<feature type="signal peptide" evidence="2">
    <location>
        <begin position="1"/>
        <end position="21"/>
    </location>
</feature>
<dbReference type="PANTHER" id="PTHR33459:SF13">
    <property type="entry name" value="DICKKOPF N-TERMINAL CYSTEINE-RICH DOMAIN-CONTAINING PROTEIN"/>
    <property type="match status" value="1"/>
</dbReference>
<keyword evidence="2" id="KW-0732">Signal</keyword>
<comment type="caution">
    <text evidence="3">The sequence shown here is derived from an EMBL/GenBank/DDBJ whole genome shotgun (WGS) entry which is preliminary data.</text>
</comment>
<evidence type="ECO:0000313" key="4">
    <source>
        <dbReference type="Proteomes" id="UP000002195"/>
    </source>
</evidence>
<dbReference type="PhylomeDB" id="Q76NZ8"/>
<dbReference type="AlphaFoldDB" id="Q76NZ8"/>
<evidence type="ECO:0000256" key="1">
    <source>
        <dbReference type="SAM" id="Phobius"/>
    </source>
</evidence>
<dbReference type="eggNOG" id="ENOG502RHII">
    <property type="taxonomic scope" value="Eukaryota"/>
</dbReference>
<dbReference type="Proteomes" id="UP000002195">
    <property type="component" value="Unassembled WGS sequence"/>
</dbReference>
<accession>Q76NZ8</accession>
<evidence type="ECO:0000313" key="3">
    <source>
        <dbReference type="EMBL" id="EAL68821.1"/>
    </source>
</evidence>
<gene>
    <name evidence="3" type="ORF">DDB_G0277271</name>
</gene>
<dbReference type="InParanoid" id="Q76NZ8"/>
<keyword evidence="1" id="KW-0812">Transmembrane</keyword>
<dbReference type="KEGG" id="ddi:DDB_G0277271"/>
<evidence type="ECO:0008006" key="5">
    <source>
        <dbReference type="Google" id="ProtNLM"/>
    </source>
</evidence>
<dbReference type="HOGENOM" id="CLU_793272_0_0_1"/>
<dbReference type="RefSeq" id="XP_642796.1">
    <property type="nucleotide sequence ID" value="XM_637704.1"/>
</dbReference>
<dbReference type="InterPro" id="IPR052326">
    <property type="entry name" value="Diff-Dev_Assoc_Protein"/>
</dbReference>
<dbReference type="PANTHER" id="PTHR33459">
    <property type="entry name" value="DD-GDCA PROTEIN"/>
    <property type="match status" value="1"/>
</dbReference>
<evidence type="ECO:0000256" key="2">
    <source>
        <dbReference type="SAM" id="SignalP"/>
    </source>
</evidence>
<proteinExistence type="predicted"/>
<feature type="transmembrane region" description="Helical" evidence="1">
    <location>
        <begin position="330"/>
        <end position="349"/>
    </location>
</feature>
<keyword evidence="4" id="KW-1185">Reference proteome</keyword>
<dbReference type="OMA" id="CFTKHCK"/>
<keyword evidence="1" id="KW-1133">Transmembrane helix</keyword>
<name>Q76NZ8_DICDI</name>
<sequence length="350" mass="39247">MRIIIIFLIIILKLNNFLINCQQIEPKCFKCLKEGEECVTDGFKIGSCSDGLICGSDPNNEFEKYVCIQPKRYGESCVDSSVCDIGLLCSEANQCDNIRFSSVGEQCSRDQDCSLGVDKVSCIDGFCKLKSNTCTSDNECQGGFACVDSQCVYSIQLNQSCSGSDVACDTLAFCSESTQLCSLPYSLDLNETCTFNDDFDYQCKPNLTCSKKGTCIESLNDSNSINENNSEKQCSINSCGIGKYCDCNSGNCLNDTYDHFEHLTRKTECIIRNRCRMVENFYSRSSCFTKHCKYIDIEIQKKNPCKNTIFTVTYRDIDEQQYQSSNSLKLSIISLTLLLLLSLVEIIILY</sequence>
<feature type="chain" id="PRO_5004287520" description="Dickkopf N-terminal cysteine-rich domain-containing protein" evidence="2">
    <location>
        <begin position="22"/>
        <end position="350"/>
    </location>
</feature>
<accession>Q54ZS0</accession>
<protein>
    <recommendedName>
        <fullName evidence="5">Dickkopf N-terminal cysteine-rich domain-containing protein</fullName>
    </recommendedName>
</protein>
<dbReference type="EMBL" id="AAFI02000019">
    <property type="protein sequence ID" value="EAL68821.1"/>
    <property type="molecule type" value="Genomic_DNA"/>
</dbReference>
<dbReference type="GeneID" id="8620989"/>
<dbReference type="VEuPathDB" id="AmoebaDB:DDB_G0277271"/>
<organism evidence="3 4">
    <name type="scientific">Dictyostelium discoideum</name>
    <name type="common">Social amoeba</name>
    <dbReference type="NCBI Taxonomy" id="44689"/>
    <lineage>
        <taxon>Eukaryota</taxon>
        <taxon>Amoebozoa</taxon>
        <taxon>Evosea</taxon>
        <taxon>Eumycetozoa</taxon>
        <taxon>Dictyostelia</taxon>
        <taxon>Dictyosteliales</taxon>
        <taxon>Dictyosteliaceae</taxon>
        <taxon>Dictyostelium</taxon>
    </lineage>
</organism>
<keyword evidence="1" id="KW-0472">Membrane</keyword>
<dbReference type="PaxDb" id="44689-DDB0169174"/>
<reference evidence="3 4" key="1">
    <citation type="journal article" date="2005" name="Nature">
        <title>The genome of the social amoeba Dictyostelium discoideum.</title>
        <authorList>
            <consortium name="The Dictyostelium discoideum Sequencing Consortium"/>
            <person name="Eichinger L."/>
            <person name="Pachebat J.A."/>
            <person name="Glockner G."/>
            <person name="Rajandream M.A."/>
            <person name="Sucgang R."/>
            <person name="Berriman M."/>
            <person name="Song J."/>
            <person name="Olsen R."/>
            <person name="Szafranski K."/>
            <person name="Xu Q."/>
            <person name="Tunggal B."/>
            <person name="Kummerfeld S."/>
            <person name="Madera M."/>
            <person name="Konfortov B.A."/>
            <person name="Rivero F."/>
            <person name="Bankier A.T."/>
            <person name="Lehmann R."/>
            <person name="Hamlin N."/>
            <person name="Davies R."/>
            <person name="Gaudet P."/>
            <person name="Fey P."/>
            <person name="Pilcher K."/>
            <person name="Chen G."/>
            <person name="Saunders D."/>
            <person name="Sodergren E."/>
            <person name="Davis P."/>
            <person name="Kerhornou A."/>
            <person name="Nie X."/>
            <person name="Hall N."/>
            <person name="Anjard C."/>
            <person name="Hemphill L."/>
            <person name="Bason N."/>
            <person name="Farbrother P."/>
            <person name="Desany B."/>
            <person name="Just E."/>
            <person name="Morio T."/>
            <person name="Rost R."/>
            <person name="Churcher C."/>
            <person name="Cooper J."/>
            <person name="Haydock S."/>
            <person name="van Driessche N."/>
            <person name="Cronin A."/>
            <person name="Goodhead I."/>
            <person name="Muzny D."/>
            <person name="Mourier T."/>
            <person name="Pain A."/>
            <person name="Lu M."/>
            <person name="Harper D."/>
            <person name="Lindsay R."/>
            <person name="Hauser H."/>
            <person name="James K."/>
            <person name="Quiles M."/>
            <person name="Madan Babu M."/>
            <person name="Saito T."/>
            <person name="Buchrieser C."/>
            <person name="Wardroper A."/>
            <person name="Felder M."/>
            <person name="Thangavelu M."/>
            <person name="Johnson D."/>
            <person name="Knights A."/>
            <person name="Loulseged H."/>
            <person name="Mungall K."/>
            <person name="Oliver K."/>
            <person name="Price C."/>
            <person name="Quail M.A."/>
            <person name="Urushihara H."/>
            <person name="Hernandez J."/>
            <person name="Rabbinowitsch E."/>
            <person name="Steffen D."/>
            <person name="Sanders M."/>
            <person name="Ma J."/>
            <person name="Kohara Y."/>
            <person name="Sharp S."/>
            <person name="Simmonds M."/>
            <person name="Spiegler S."/>
            <person name="Tivey A."/>
            <person name="Sugano S."/>
            <person name="White B."/>
            <person name="Walker D."/>
            <person name="Woodward J."/>
            <person name="Winckler T."/>
            <person name="Tanaka Y."/>
            <person name="Shaulsky G."/>
            <person name="Schleicher M."/>
            <person name="Weinstock G."/>
            <person name="Rosenthal A."/>
            <person name="Cox E.C."/>
            <person name="Chisholm R.L."/>
            <person name="Gibbs R."/>
            <person name="Loomis W.F."/>
            <person name="Platzer M."/>
            <person name="Kay R.R."/>
            <person name="Williams J."/>
            <person name="Dear P.H."/>
            <person name="Noegel A.A."/>
            <person name="Barrell B."/>
            <person name="Kuspa A."/>
        </authorList>
    </citation>
    <scope>NUCLEOTIDE SEQUENCE [LARGE SCALE GENOMIC DNA]</scope>
    <source>
        <strain evidence="3 4">AX4</strain>
    </source>
</reference>
<dbReference type="dictyBase" id="DDB_G0277271"/>